<protein>
    <submittedName>
        <fullName evidence="2">Dynein gamma chain, flagellar outer arm-like</fullName>
    </submittedName>
</protein>
<feature type="domain" description="Peptidase A2" evidence="1">
    <location>
        <begin position="146"/>
        <end position="182"/>
    </location>
</feature>
<dbReference type="PROSITE" id="PS50175">
    <property type="entry name" value="ASP_PROT_RETROV"/>
    <property type="match status" value="1"/>
</dbReference>
<keyword evidence="2" id="KW-0966">Cell projection</keyword>
<dbReference type="InterPro" id="IPR001995">
    <property type="entry name" value="Peptidase_A2_cat"/>
</dbReference>
<keyword evidence="2" id="KW-0969">Cilium</keyword>
<dbReference type="GO" id="GO:0045505">
    <property type="term" value="F:dynein intermediate chain binding"/>
    <property type="evidence" value="ECO:0007669"/>
    <property type="project" value="InterPro"/>
</dbReference>
<evidence type="ECO:0000259" key="1">
    <source>
        <dbReference type="PROSITE" id="PS50175"/>
    </source>
</evidence>
<dbReference type="PANTHER" id="PTHR46532:SF13">
    <property type="entry name" value="CYTOPLASMIC DYNEIN 1 HEAVY CHAIN 1"/>
    <property type="match status" value="1"/>
</dbReference>
<dbReference type="GO" id="GO:0051959">
    <property type="term" value="F:dynein light intermediate chain binding"/>
    <property type="evidence" value="ECO:0007669"/>
    <property type="project" value="InterPro"/>
</dbReference>
<name>A0A6F9DBS0_9ASCI</name>
<evidence type="ECO:0000313" key="2">
    <source>
        <dbReference type="EMBL" id="CAB3238689.1"/>
    </source>
</evidence>
<sequence length="419" mass="47201">MVSSLVNLKGVGLNELVCVYLLRPSTTREVDQSQMHKQIFCGEIKNNPLNQLSTVLSQVFLPMVKGQEDWGRCSEEHKQQFVHSVEKYVNVLVNATSKSNATNQQILRLPSQLVSRDFSQHRISSQFDPAVIQSYEEVLHEWMQTIEGVLSEGADDRLLDIHSGPLTELERWKRRQRVLAGITEQLKSKECKNVIGVLIQVKSRTLRAWRTVDTSITDAQNETKDKVKYLEALRRHLEQLHHEMNPVSAINIIMPTLTGAIRQMDSISKFYARTGYLGLLCMKIGNQLATMCRDYVSEIFARSGDLWKIIHDEIEQDDLPPPSYKVFKKGSKKKELIHDDDKTLTGRLRACLALQSFFRDQVKILRDSLGSTTTAPHSLNQSVSSLDAPTNRSKVVKKAKFAATGSVVSGSGNAKTGLV</sequence>
<gene>
    <name evidence="2" type="primary">Dnah5-002</name>
</gene>
<dbReference type="EMBL" id="LR784566">
    <property type="protein sequence ID" value="CAB3238689.1"/>
    <property type="molecule type" value="mRNA"/>
</dbReference>
<dbReference type="GO" id="GO:0005858">
    <property type="term" value="C:axonemal dynein complex"/>
    <property type="evidence" value="ECO:0007669"/>
    <property type="project" value="TreeGrafter"/>
</dbReference>
<organism evidence="2">
    <name type="scientific">Phallusia mammillata</name>
    <dbReference type="NCBI Taxonomy" id="59560"/>
    <lineage>
        <taxon>Eukaryota</taxon>
        <taxon>Metazoa</taxon>
        <taxon>Chordata</taxon>
        <taxon>Tunicata</taxon>
        <taxon>Ascidiacea</taxon>
        <taxon>Phlebobranchia</taxon>
        <taxon>Ascidiidae</taxon>
        <taxon>Phallusia</taxon>
    </lineage>
</organism>
<dbReference type="GO" id="GO:0007018">
    <property type="term" value="P:microtubule-based movement"/>
    <property type="evidence" value="ECO:0007669"/>
    <property type="project" value="InterPro"/>
</dbReference>
<reference evidence="2" key="1">
    <citation type="submission" date="2020-04" db="EMBL/GenBank/DDBJ databases">
        <authorList>
            <person name="Neveu A P."/>
        </authorList>
    </citation>
    <scope>NUCLEOTIDE SEQUENCE</scope>
    <source>
        <tissue evidence="2">Whole embryo</tissue>
    </source>
</reference>
<dbReference type="InterPro" id="IPR026983">
    <property type="entry name" value="DHC"/>
</dbReference>
<dbReference type="AlphaFoldDB" id="A0A6F9DBS0"/>
<accession>A0A6F9DBS0</accession>
<keyword evidence="2" id="KW-0282">Flagellum</keyword>
<dbReference type="PANTHER" id="PTHR46532">
    <property type="entry name" value="MALE FERTILITY FACTOR KL5"/>
    <property type="match status" value="1"/>
</dbReference>
<dbReference type="Pfam" id="PF08385">
    <property type="entry name" value="DHC_N1"/>
    <property type="match status" value="1"/>
</dbReference>
<proteinExistence type="evidence at transcript level"/>
<dbReference type="GO" id="GO:0004190">
    <property type="term" value="F:aspartic-type endopeptidase activity"/>
    <property type="evidence" value="ECO:0007669"/>
    <property type="project" value="InterPro"/>
</dbReference>
<dbReference type="GO" id="GO:0006508">
    <property type="term" value="P:proteolysis"/>
    <property type="evidence" value="ECO:0007669"/>
    <property type="project" value="InterPro"/>
</dbReference>
<dbReference type="InterPro" id="IPR013594">
    <property type="entry name" value="Dynein_heavy_tail"/>
</dbReference>